<gene>
    <name evidence="2" type="ORF">RFULGI_LOCUS4540</name>
</gene>
<dbReference type="Proteomes" id="UP000789396">
    <property type="component" value="Unassembled WGS sequence"/>
</dbReference>
<dbReference type="AlphaFoldDB" id="A0A9N9FQ07"/>
<name>A0A9N9FQ07_9GLOM</name>
<keyword evidence="1" id="KW-0175">Coiled coil</keyword>
<evidence type="ECO:0000313" key="2">
    <source>
        <dbReference type="EMBL" id="CAG8548427.1"/>
    </source>
</evidence>
<keyword evidence="3" id="KW-1185">Reference proteome</keyword>
<protein>
    <submittedName>
        <fullName evidence="2">6619_t:CDS:1</fullName>
    </submittedName>
</protein>
<feature type="coiled-coil region" evidence="1">
    <location>
        <begin position="82"/>
        <end position="123"/>
    </location>
</feature>
<sequence>MSVNSTKVFEDNSFLPVVYEANFTEYLSTTLNTKPGFRDAEVFQRDPRNDGGDPEVKNPDRVHKYITVLFEIDNKESIDRYLNEEEKEKSSSELRLSRYRAEIADQSKALEEDRQRINSLRENIRLRRVALEDARSRYQTGNEYLEESHKLLERARFVLLALRLGFEIFFLFADGRIE</sequence>
<dbReference type="OrthoDB" id="2393977at2759"/>
<evidence type="ECO:0000256" key="1">
    <source>
        <dbReference type="SAM" id="Coils"/>
    </source>
</evidence>
<comment type="caution">
    <text evidence="2">The sequence shown here is derived from an EMBL/GenBank/DDBJ whole genome shotgun (WGS) entry which is preliminary data.</text>
</comment>
<accession>A0A9N9FQ07</accession>
<evidence type="ECO:0000313" key="3">
    <source>
        <dbReference type="Proteomes" id="UP000789396"/>
    </source>
</evidence>
<dbReference type="EMBL" id="CAJVPZ010004575">
    <property type="protein sequence ID" value="CAG8548427.1"/>
    <property type="molecule type" value="Genomic_DNA"/>
</dbReference>
<organism evidence="2 3">
    <name type="scientific">Racocetra fulgida</name>
    <dbReference type="NCBI Taxonomy" id="60492"/>
    <lineage>
        <taxon>Eukaryota</taxon>
        <taxon>Fungi</taxon>
        <taxon>Fungi incertae sedis</taxon>
        <taxon>Mucoromycota</taxon>
        <taxon>Glomeromycotina</taxon>
        <taxon>Glomeromycetes</taxon>
        <taxon>Diversisporales</taxon>
        <taxon>Gigasporaceae</taxon>
        <taxon>Racocetra</taxon>
    </lineage>
</organism>
<reference evidence="2" key="1">
    <citation type="submission" date="2021-06" db="EMBL/GenBank/DDBJ databases">
        <authorList>
            <person name="Kallberg Y."/>
            <person name="Tangrot J."/>
            <person name="Rosling A."/>
        </authorList>
    </citation>
    <scope>NUCLEOTIDE SEQUENCE</scope>
    <source>
        <strain evidence="2">IN212</strain>
    </source>
</reference>
<proteinExistence type="predicted"/>